<feature type="transmembrane region" description="Helical" evidence="14">
    <location>
        <begin position="282"/>
        <end position="301"/>
    </location>
</feature>
<keyword evidence="7" id="KW-0521">NADP</keyword>
<organism evidence="17">
    <name type="scientific">Alexandrium monilatum</name>
    <dbReference type="NCBI Taxonomy" id="311494"/>
    <lineage>
        <taxon>Eukaryota</taxon>
        <taxon>Sar</taxon>
        <taxon>Alveolata</taxon>
        <taxon>Dinophyceae</taxon>
        <taxon>Gonyaulacales</taxon>
        <taxon>Pyrocystaceae</taxon>
        <taxon>Alexandrium</taxon>
    </lineage>
</organism>
<dbReference type="Pfam" id="PF05222">
    <property type="entry name" value="AlaDh_PNT_N"/>
    <property type="match status" value="1"/>
</dbReference>
<feature type="transmembrane region" description="Helical" evidence="14">
    <location>
        <begin position="1192"/>
        <end position="1212"/>
    </location>
</feature>
<reference evidence="17" key="1">
    <citation type="submission" date="2021-01" db="EMBL/GenBank/DDBJ databases">
        <authorList>
            <person name="Corre E."/>
            <person name="Pelletier E."/>
            <person name="Niang G."/>
            <person name="Scheremetjew M."/>
            <person name="Finn R."/>
            <person name="Kale V."/>
            <person name="Holt S."/>
            <person name="Cochrane G."/>
            <person name="Meng A."/>
            <person name="Brown T."/>
            <person name="Cohen L."/>
        </authorList>
    </citation>
    <scope>NUCLEOTIDE SEQUENCE</scope>
    <source>
        <strain evidence="17">CCMP3105</strain>
    </source>
</reference>
<evidence type="ECO:0000256" key="6">
    <source>
        <dbReference type="ARBA" id="ARBA00022741"/>
    </source>
</evidence>
<evidence type="ECO:0000256" key="10">
    <source>
        <dbReference type="ARBA" id="ARBA00023027"/>
    </source>
</evidence>
<dbReference type="SUPFAM" id="SSF52283">
    <property type="entry name" value="Formate/glycerate dehydrogenase catalytic domain-like"/>
    <property type="match status" value="1"/>
</dbReference>
<feature type="transmembrane region" description="Helical" evidence="14">
    <location>
        <begin position="308"/>
        <end position="329"/>
    </location>
</feature>
<dbReference type="SUPFAM" id="SSF52467">
    <property type="entry name" value="DHS-like NAD/FAD-binding domain"/>
    <property type="match status" value="1"/>
</dbReference>
<evidence type="ECO:0000256" key="13">
    <source>
        <dbReference type="SAM" id="MobiDB-lite"/>
    </source>
</evidence>
<dbReference type="EMBL" id="HBNR01062294">
    <property type="protein sequence ID" value="CAE4632156.1"/>
    <property type="molecule type" value="Transcribed_RNA"/>
</dbReference>
<dbReference type="Gene3D" id="3.40.50.1220">
    <property type="entry name" value="TPP-binding domain"/>
    <property type="match status" value="1"/>
</dbReference>
<evidence type="ECO:0000259" key="15">
    <source>
        <dbReference type="SMART" id="SM01002"/>
    </source>
</evidence>
<feature type="region of interest" description="Disordered" evidence="13">
    <location>
        <begin position="1088"/>
        <end position="1121"/>
    </location>
</feature>
<comment type="catalytic activity">
    <reaction evidence="12">
        <text>NAD(+) + NADPH + H(+)(in) = NADH + NADP(+) + H(+)(out)</text>
        <dbReference type="Rhea" id="RHEA:47992"/>
        <dbReference type="ChEBI" id="CHEBI:15378"/>
        <dbReference type="ChEBI" id="CHEBI:57540"/>
        <dbReference type="ChEBI" id="CHEBI:57783"/>
        <dbReference type="ChEBI" id="CHEBI:57945"/>
        <dbReference type="ChEBI" id="CHEBI:58349"/>
        <dbReference type="EC" id="7.1.1.1"/>
    </reaction>
</comment>
<dbReference type="InterPro" id="IPR024605">
    <property type="entry name" value="NADP_transhyd_a_C"/>
</dbReference>
<dbReference type="GO" id="GO:0050661">
    <property type="term" value="F:NADP binding"/>
    <property type="evidence" value="ECO:0007669"/>
    <property type="project" value="TreeGrafter"/>
</dbReference>
<dbReference type="InterPro" id="IPR034300">
    <property type="entry name" value="PNTB-like"/>
</dbReference>
<feature type="transmembrane region" description="Helical" evidence="14">
    <location>
        <begin position="402"/>
        <end position="422"/>
    </location>
</feature>
<dbReference type="InterPro" id="IPR026255">
    <property type="entry name" value="NADP_transhyd_a"/>
</dbReference>
<accession>A0A7S4S365</accession>
<dbReference type="GO" id="GO:0006740">
    <property type="term" value="P:NADPH regeneration"/>
    <property type="evidence" value="ECO:0007669"/>
    <property type="project" value="TreeGrafter"/>
</dbReference>
<dbReference type="CDD" id="cd05304">
    <property type="entry name" value="Rubrum_tdh"/>
    <property type="match status" value="1"/>
</dbReference>
<feature type="transmembrane region" description="Helical" evidence="14">
    <location>
        <begin position="1141"/>
        <end position="1160"/>
    </location>
</feature>
<keyword evidence="9 14" id="KW-1133">Transmembrane helix</keyword>
<evidence type="ECO:0000313" key="17">
    <source>
        <dbReference type="EMBL" id="CAE4632156.1"/>
    </source>
</evidence>
<dbReference type="Pfam" id="PF02233">
    <property type="entry name" value="PNTB"/>
    <property type="match status" value="1"/>
</dbReference>
<keyword evidence="8" id="KW-1278">Translocase</keyword>
<feature type="transmembrane region" description="Helical" evidence="14">
    <location>
        <begin position="434"/>
        <end position="454"/>
    </location>
</feature>
<sequence>MAAALPSRAACLERAESSDEGFSQCAAFTDFFGRVNQEVISSMSQDYLSRVREEQPLAIRTTAPSFGRLTLNVQEVLSVSRQRLGGFVSNGLIRVTAGCNGTTLQQLFTYRCSEAHLGDAEHSGAGAEGCALGAGAAVRRRGLELTVPRPLQGPLDLGGLMHALSAWTSSAVKSLAASAAAAPPLAAVLGRLAGQAAGATALPLKLSGVDLTSFFGQEALEKELATHVGLFSLTSAVMFIGSIRGLNKHSTAQEGNIVGILATALGILSVVASPGFHGLNRFTITFLLAGTLGYSIAANVQMEEMPQLVAGFHSFVGLAAVSAGFASFFNPGAHFLTLRAIETFAGTAIGALTFTGSVVAAGKLHGTISGAPIVLENRWALNIAGALSSLALGLAFTNPAVYASSMGTACLLANTAIWGFLGTNMVLPIGGADMPVVISLLNACSGLATSAAGFMLSNQLLTITGALVASSGTLLSDIMCRGINRSMSNVLLGGFGTDGGVAVGPDGGAGGTVNEVSAMGFVDLLASAKRVVIVPGYGLAVARCQQRLAEIVLLLRQHKVHVHFAIHPVAGRLPGHMNVLLAEADVPYDIVREMEDINREMPQYDVAIVVGANDIVNPATQTDPNSPIYGMPAVEVWRCKTCIVLKRSMGTGYSGVDNPLFYLDNVRMFFGDARQSMDTVLHLLQESQERFRSLGAATPDSTGRRDQLRETREEYPVACKVVGVVRERGAGERRVSVTPGAVAKLRRMGFSVLFEAGAGLAAGFSDEEYLREGGVQVAESAVEVLKQADVILKVTAPMLDEVQVLQSSQTMVGFWNMHGVQDLMEALGQSQATFVNLSLIPRISRAQRLDALTSMANVAGYRAVIDAFSHLPRFSRSSVTACGAVPPAKVLVIGAGVAGLSAIATAHALGAKVYANDVREAAREQVESMGAEFVPVDAPGVAGEGVGGYASEMGQAFKEAQLATYARLVPDMDIVISTAMIPNREAPKLLTEEMLRSMRRGSVVVDLAAQTGGNCTSTEKDKVVVTPDGITVIGETNYPSQMPGQASEMLGNNFVALLEALGGAADFGGAHWDDQVIQQATVTREGQVLWPPTPLPADTPPLPARASPSPEAGQASGGVPPAVPAEVSRVIAWLEEHKAEIALGLGAATVLGLGLATNIPEAELTHIGYFVLSCLIGHFTVAGVTPALHTPLISVTNAISGIIVVGGMLQLSGPLLSARVACALAAVFLSSVNIVGGFAVTHRMLQMFKQDSPQ</sequence>
<keyword evidence="10" id="KW-0520">NAD</keyword>
<feature type="transmembrane region" description="Helical" evidence="14">
    <location>
        <begin position="255"/>
        <end position="276"/>
    </location>
</feature>
<evidence type="ECO:0000256" key="11">
    <source>
        <dbReference type="ARBA" id="ARBA00023136"/>
    </source>
</evidence>
<evidence type="ECO:0000256" key="12">
    <source>
        <dbReference type="ARBA" id="ARBA00048202"/>
    </source>
</evidence>
<dbReference type="SUPFAM" id="SSF51735">
    <property type="entry name" value="NAD(P)-binding Rossmann-fold domains"/>
    <property type="match status" value="1"/>
</dbReference>
<dbReference type="PANTHER" id="PTHR10160:SF19">
    <property type="entry name" value="PROTON-TRANSLOCATING NAD(P)(+) TRANSHYDROGENASE"/>
    <property type="match status" value="1"/>
</dbReference>
<evidence type="ECO:0000256" key="14">
    <source>
        <dbReference type="SAM" id="Phobius"/>
    </source>
</evidence>
<comment type="subcellular location">
    <subcellularLocation>
        <location evidence="1">Cell inner membrane</location>
        <topology evidence="1">Multi-pass membrane protein</topology>
    </subcellularLocation>
</comment>
<dbReference type="Pfam" id="PF01262">
    <property type="entry name" value="AlaDh_PNT_C"/>
    <property type="match status" value="1"/>
</dbReference>
<keyword evidence="6" id="KW-0547">Nucleotide-binding</keyword>
<evidence type="ECO:0000256" key="1">
    <source>
        <dbReference type="ARBA" id="ARBA00004429"/>
    </source>
</evidence>
<evidence type="ECO:0000256" key="8">
    <source>
        <dbReference type="ARBA" id="ARBA00022967"/>
    </source>
</evidence>
<evidence type="ECO:0000256" key="4">
    <source>
        <dbReference type="ARBA" id="ARBA00022519"/>
    </source>
</evidence>
<dbReference type="GO" id="GO:0008750">
    <property type="term" value="F:proton-translocating NAD(P)+ transhydrogenase activity"/>
    <property type="evidence" value="ECO:0007669"/>
    <property type="project" value="UniProtKB-EC"/>
</dbReference>
<feature type="domain" description="Alanine dehydrogenase/pyridine nucleotide transhydrogenase NAD(H)-binding" evidence="15">
    <location>
        <begin position="868"/>
        <end position="1034"/>
    </location>
</feature>
<feature type="transmembrane region" description="Helical" evidence="14">
    <location>
        <begin position="1218"/>
        <end position="1240"/>
    </location>
</feature>
<evidence type="ECO:0000256" key="9">
    <source>
        <dbReference type="ARBA" id="ARBA00022989"/>
    </source>
</evidence>
<dbReference type="SMART" id="SM01002">
    <property type="entry name" value="AlaDh_PNT_C"/>
    <property type="match status" value="1"/>
</dbReference>
<evidence type="ECO:0000256" key="2">
    <source>
        <dbReference type="ARBA" id="ARBA00012943"/>
    </source>
</evidence>
<keyword evidence="5 14" id="KW-0812">Transmembrane</keyword>
<feature type="transmembrane region" description="Helical" evidence="14">
    <location>
        <begin position="224"/>
        <end position="243"/>
    </location>
</feature>
<dbReference type="NCBIfam" id="NF006942">
    <property type="entry name" value="PRK09424.1"/>
    <property type="match status" value="1"/>
</dbReference>
<dbReference type="PANTHER" id="PTHR10160">
    <property type="entry name" value="NAD(P) TRANSHYDROGENASE"/>
    <property type="match status" value="1"/>
</dbReference>
<feature type="transmembrane region" description="Helical" evidence="14">
    <location>
        <begin position="379"/>
        <end position="396"/>
    </location>
</feature>
<keyword evidence="4" id="KW-0997">Cell inner membrane</keyword>
<dbReference type="SMART" id="SM01003">
    <property type="entry name" value="AlaDh_PNT_N"/>
    <property type="match status" value="1"/>
</dbReference>
<evidence type="ECO:0000256" key="3">
    <source>
        <dbReference type="ARBA" id="ARBA00022475"/>
    </source>
</evidence>
<evidence type="ECO:0000256" key="7">
    <source>
        <dbReference type="ARBA" id="ARBA00022857"/>
    </source>
</evidence>
<feature type="transmembrane region" description="Helical" evidence="14">
    <location>
        <begin position="341"/>
        <end position="359"/>
    </location>
</feature>
<protein>
    <recommendedName>
        <fullName evidence="2">proton-translocating NAD(P)(+) transhydrogenase</fullName>
        <ecNumber evidence="2">7.1.1.1</ecNumber>
    </recommendedName>
</protein>
<dbReference type="InterPro" id="IPR029035">
    <property type="entry name" value="DHS-like_NAD/FAD-binding_dom"/>
</dbReference>
<evidence type="ECO:0000256" key="5">
    <source>
        <dbReference type="ARBA" id="ARBA00022692"/>
    </source>
</evidence>
<feature type="transmembrane region" description="Helical" evidence="14">
    <location>
        <begin position="1166"/>
        <end position="1185"/>
    </location>
</feature>
<dbReference type="NCBIfam" id="TIGR00561">
    <property type="entry name" value="pntA"/>
    <property type="match status" value="1"/>
</dbReference>
<feature type="compositionally biased region" description="Pro residues" evidence="13">
    <location>
        <begin position="1091"/>
        <end position="1103"/>
    </location>
</feature>
<gene>
    <name evidence="17" type="ORF">AMON00008_LOCUS43900</name>
</gene>
<feature type="domain" description="Alanine dehydrogenase/pyridine nucleotide transhydrogenase N-terminal" evidence="16">
    <location>
        <begin position="723"/>
        <end position="859"/>
    </location>
</feature>
<keyword evidence="11 14" id="KW-0472">Membrane</keyword>
<dbReference type="AlphaFoldDB" id="A0A7S4S365"/>
<dbReference type="GO" id="GO:0005886">
    <property type="term" value="C:plasma membrane"/>
    <property type="evidence" value="ECO:0007669"/>
    <property type="project" value="UniProtKB-SubCell"/>
</dbReference>
<dbReference type="InterPro" id="IPR007698">
    <property type="entry name" value="AlaDH/PNT_NAD(H)-bd"/>
</dbReference>
<proteinExistence type="predicted"/>
<name>A0A7S4S365_9DINO</name>
<dbReference type="Gene3D" id="3.40.50.720">
    <property type="entry name" value="NAD(P)-binding Rossmann-like Domain"/>
    <property type="match status" value="2"/>
</dbReference>
<dbReference type="InterPro" id="IPR007886">
    <property type="entry name" value="AlaDH/PNT_N"/>
</dbReference>
<evidence type="ECO:0000259" key="16">
    <source>
        <dbReference type="SMART" id="SM01003"/>
    </source>
</evidence>
<dbReference type="EC" id="7.1.1.1" evidence="2"/>
<keyword evidence="3" id="KW-1003">Cell membrane</keyword>
<dbReference type="InterPro" id="IPR036291">
    <property type="entry name" value="NAD(P)-bd_dom_sf"/>
</dbReference>
<dbReference type="Pfam" id="PF12769">
    <property type="entry name" value="PNTB_4TM"/>
    <property type="match status" value="1"/>
</dbReference>